<dbReference type="Gene3D" id="1.20.1330.10">
    <property type="entry name" value="f41 fragment of flagellin, N-terminal domain"/>
    <property type="match status" value="1"/>
</dbReference>
<gene>
    <name evidence="2" type="primary">flgL</name>
    <name evidence="2" type="ordered locus">aq_1663</name>
</gene>
<proteinExistence type="predicted"/>
<dbReference type="RefSeq" id="WP_010881082.1">
    <property type="nucleotide sequence ID" value="NC_000918.1"/>
</dbReference>
<organism evidence="2 3">
    <name type="scientific">Aquifex aeolicus (strain VF5)</name>
    <dbReference type="NCBI Taxonomy" id="224324"/>
    <lineage>
        <taxon>Bacteria</taxon>
        <taxon>Pseudomonadati</taxon>
        <taxon>Aquificota</taxon>
        <taxon>Aquificia</taxon>
        <taxon>Aquificales</taxon>
        <taxon>Aquificaceae</taxon>
        <taxon>Aquifex</taxon>
    </lineage>
</organism>
<dbReference type="OrthoDB" id="9768249at2"/>
<dbReference type="GO" id="GO:0071973">
    <property type="term" value="P:bacterial-type flagellum-dependent cell motility"/>
    <property type="evidence" value="ECO:0000318"/>
    <property type="project" value="GO_Central"/>
</dbReference>
<sequence length="422" mass="48338">MRVPDLIFYLFFEKENNKIRKNVEDKYLEIVSGKKIQNPSDDPASTNQILNLKTELSKLSQFSRNRLFADTVLSYADTLLAGIEDRLKSLYSKVIQLSNQVHTPDQLKAAAKEFEEALKLLLNTANEKVGNNYIFSGNALTTKPFDENTLTYNGGNAEFEILIDEGYKSPVILNGGNIFDGIGGIGETYTVYEIEITGFDDTPDNDDTGFRVDSIEIRGDNLDEIIQKLKENFGDSMNIYLYEKSDGTPIIRLEANRDFTVTNINNTNPREIDTNSLLINRWNATRNIFETIKFIADELSEGRLLFSGPLISEDSNDYFSNNRPDYQVISKPFNKSTEVKLMEQSVERIINFRAKIGSILKELRNEQNYQEDRKLVLEKQKSEAEDADLAKSISEYERYRLAYDAIMKLFVNHKNMSILDYI</sequence>
<accession>O67579</accession>
<keyword evidence="3" id="KW-1185">Reference proteome</keyword>
<dbReference type="STRING" id="224324.aq_1663"/>
<feature type="domain" description="Flagellin N-terminal" evidence="1">
    <location>
        <begin position="14"/>
        <end position="138"/>
    </location>
</feature>
<dbReference type="GO" id="GO:0009424">
    <property type="term" value="C:bacterial-type flagellum hook"/>
    <property type="evidence" value="ECO:0007669"/>
    <property type="project" value="InterPro"/>
</dbReference>
<dbReference type="PANTHER" id="PTHR42792">
    <property type="entry name" value="FLAGELLIN"/>
    <property type="match status" value="1"/>
</dbReference>
<dbReference type="InterPro" id="IPR013384">
    <property type="entry name" value="Flagell_FlgL"/>
</dbReference>
<dbReference type="InterPro" id="IPR001492">
    <property type="entry name" value="Flagellin"/>
</dbReference>
<dbReference type="PANTHER" id="PTHR42792:SF1">
    <property type="entry name" value="FLAGELLAR HOOK-ASSOCIATED PROTEIN 3"/>
    <property type="match status" value="1"/>
</dbReference>
<dbReference type="InterPro" id="IPR001029">
    <property type="entry name" value="Flagellin_N"/>
</dbReference>
<evidence type="ECO:0000313" key="2">
    <source>
        <dbReference type="EMBL" id="AAC07524.1"/>
    </source>
</evidence>
<dbReference type="NCBIfam" id="TIGR02550">
    <property type="entry name" value="flagell_flgL"/>
    <property type="match status" value="1"/>
</dbReference>
<dbReference type="Proteomes" id="UP000000798">
    <property type="component" value="Chromosome"/>
</dbReference>
<keyword evidence="2" id="KW-0966">Cell projection</keyword>
<dbReference type="EnsemblBacteria" id="AAC07524">
    <property type="protein sequence ID" value="AAC07524"/>
    <property type="gene ID" value="aq_1663"/>
</dbReference>
<dbReference type="GO" id="GO:0005198">
    <property type="term" value="F:structural molecule activity"/>
    <property type="evidence" value="ECO:0007669"/>
    <property type="project" value="InterPro"/>
</dbReference>
<keyword evidence="2" id="KW-0282">Flagellum</keyword>
<dbReference type="SUPFAM" id="SSF64518">
    <property type="entry name" value="Phase 1 flagellin"/>
    <property type="match status" value="1"/>
</dbReference>
<dbReference type="FunCoup" id="O67579">
    <property type="interactions" value="41"/>
</dbReference>
<dbReference type="eggNOG" id="COG1344">
    <property type="taxonomic scope" value="Bacteria"/>
</dbReference>
<protein>
    <submittedName>
        <fullName evidence="2">Flagellar hook associated protein FlgL</fullName>
    </submittedName>
</protein>
<dbReference type="Pfam" id="PF00669">
    <property type="entry name" value="Flagellin_N"/>
    <property type="match status" value="1"/>
</dbReference>
<dbReference type="KEGG" id="aae:aq_1663"/>
<keyword evidence="2" id="KW-0969">Cilium</keyword>
<reference evidence="2 3" key="1">
    <citation type="journal article" date="1998" name="Nature">
        <title>The complete genome of the hyperthermophilic bacterium Aquifex aeolicus.</title>
        <authorList>
            <person name="Deckert G."/>
            <person name="Warren P.V."/>
            <person name="Gaasterland T."/>
            <person name="Young W.G."/>
            <person name="Lenox A.L."/>
            <person name="Graham D.E."/>
            <person name="Overbeek R."/>
            <person name="Snead M.A."/>
            <person name="Keller M."/>
            <person name="Aujay M."/>
            <person name="Huber R."/>
            <person name="Feldman R.A."/>
            <person name="Short J.M."/>
            <person name="Olson G.J."/>
            <person name="Swanson R.V."/>
        </authorList>
    </citation>
    <scope>NUCLEOTIDE SEQUENCE [LARGE SCALE GENOMIC DNA]</scope>
    <source>
        <strain evidence="2 3">VF5</strain>
    </source>
</reference>
<name>O67579_AQUAE</name>
<dbReference type="EMBL" id="AE000657">
    <property type="protein sequence ID" value="AAC07524.1"/>
    <property type="molecule type" value="Genomic_DNA"/>
</dbReference>
<evidence type="ECO:0000313" key="3">
    <source>
        <dbReference type="Proteomes" id="UP000000798"/>
    </source>
</evidence>
<dbReference type="HOGENOM" id="CLU_024437_2_0_0"/>
<dbReference type="AlphaFoldDB" id="O67579"/>
<evidence type="ECO:0000259" key="1">
    <source>
        <dbReference type="Pfam" id="PF00669"/>
    </source>
</evidence>
<dbReference type="InParanoid" id="O67579"/>
<dbReference type="PIR" id="B70444">
    <property type="entry name" value="B70444"/>
</dbReference>